<keyword evidence="1" id="KW-0812">Transmembrane</keyword>
<feature type="transmembrane region" description="Helical" evidence="1">
    <location>
        <begin position="38"/>
        <end position="58"/>
    </location>
</feature>
<dbReference type="Proteomes" id="UP001216907">
    <property type="component" value="Unassembled WGS sequence"/>
</dbReference>
<evidence type="ECO:0008006" key="4">
    <source>
        <dbReference type="Google" id="ProtNLM"/>
    </source>
</evidence>
<feature type="transmembrane region" description="Helical" evidence="1">
    <location>
        <begin position="64"/>
        <end position="83"/>
    </location>
</feature>
<feature type="transmembrane region" description="Helical" evidence="1">
    <location>
        <begin position="95"/>
        <end position="115"/>
    </location>
</feature>
<protein>
    <recommendedName>
        <fullName evidence="4">DUF2269 family protein</fullName>
    </recommendedName>
</protein>
<dbReference type="RefSeq" id="WP_277862706.1">
    <property type="nucleotide sequence ID" value="NZ_JARRAG010000002.1"/>
</dbReference>
<dbReference type="EMBL" id="JARRAG010000002">
    <property type="protein sequence ID" value="MDG3006406.1"/>
    <property type="molecule type" value="Genomic_DNA"/>
</dbReference>
<organism evidence="2 3">
    <name type="scientific">Paludisphaera mucosa</name>
    <dbReference type="NCBI Taxonomy" id="3030827"/>
    <lineage>
        <taxon>Bacteria</taxon>
        <taxon>Pseudomonadati</taxon>
        <taxon>Planctomycetota</taxon>
        <taxon>Planctomycetia</taxon>
        <taxon>Isosphaerales</taxon>
        <taxon>Isosphaeraceae</taxon>
        <taxon>Paludisphaera</taxon>
    </lineage>
</organism>
<keyword evidence="3" id="KW-1185">Reference proteome</keyword>
<evidence type="ECO:0000313" key="3">
    <source>
        <dbReference type="Proteomes" id="UP001216907"/>
    </source>
</evidence>
<name>A0ABT6FFQ5_9BACT</name>
<evidence type="ECO:0000256" key="1">
    <source>
        <dbReference type="SAM" id="Phobius"/>
    </source>
</evidence>
<keyword evidence="1" id="KW-1133">Transmembrane helix</keyword>
<evidence type="ECO:0000313" key="2">
    <source>
        <dbReference type="EMBL" id="MDG3006406.1"/>
    </source>
</evidence>
<keyword evidence="1" id="KW-0472">Membrane</keyword>
<comment type="caution">
    <text evidence="2">The sequence shown here is derived from an EMBL/GenBank/DDBJ whole genome shotgun (WGS) entry which is preliminary data.</text>
</comment>
<feature type="transmembrane region" description="Helical" evidence="1">
    <location>
        <begin position="6"/>
        <end position="31"/>
    </location>
</feature>
<gene>
    <name evidence="2" type="ORF">PZE19_21755</name>
</gene>
<proteinExistence type="predicted"/>
<reference evidence="2 3" key="1">
    <citation type="submission" date="2023-03" db="EMBL/GenBank/DDBJ databases">
        <title>Paludisphaera mucosa sp. nov. a novel planctomycete from northern fen.</title>
        <authorList>
            <person name="Ivanova A."/>
        </authorList>
    </citation>
    <scope>NUCLEOTIDE SEQUENCE [LARGE SCALE GENOMIC DNA]</scope>
    <source>
        <strain evidence="2 3">Pla2</strain>
    </source>
</reference>
<feature type="transmembrane region" description="Helical" evidence="1">
    <location>
        <begin position="135"/>
        <end position="155"/>
    </location>
</feature>
<accession>A0ABT6FFQ5</accession>
<sequence length="164" mass="17511">MTGLQIFTLIHVAISLAGIASGFVVLCGLLAGKRLDGWTAFFLATTVATSVTGFGFPYHGFTPGIALGILSLVLLAGAIYARYARRLAGPWRPAYVVTAVAALYFNVFVLIVQSFQKVPALKALAPTQSERPFAVAQLLTLVAFLTLGYMAAVRFRDRAVEVIS</sequence>